<accession>A0A518G4A7</accession>
<evidence type="ECO:0008006" key="5">
    <source>
        <dbReference type="Google" id="ProtNLM"/>
    </source>
</evidence>
<keyword evidence="2" id="KW-0812">Transmembrane</keyword>
<dbReference type="AlphaFoldDB" id="A0A518G4A7"/>
<feature type="transmembrane region" description="Helical" evidence="2">
    <location>
        <begin position="315"/>
        <end position="335"/>
    </location>
</feature>
<protein>
    <recommendedName>
        <fullName evidence="5">Phage-related minor tail protein</fullName>
    </recommendedName>
</protein>
<feature type="region of interest" description="Disordered" evidence="1">
    <location>
        <begin position="508"/>
        <end position="527"/>
    </location>
</feature>
<evidence type="ECO:0000256" key="1">
    <source>
        <dbReference type="SAM" id="MobiDB-lite"/>
    </source>
</evidence>
<keyword evidence="2" id="KW-0472">Membrane</keyword>
<dbReference type="InterPro" id="IPR010090">
    <property type="entry name" value="Phage_tape_meas"/>
</dbReference>
<sequence>MAGKDVKAGEAFVEVSLRSKIGAGAKKVQDQLKSVSRSLGTAGAALTGLGGAVIAPLFAAASKFASAGDAIEKMAARTGVAAETLSELQFAAGQSGSSIETVEKSIRKMQQTLVEAADGSASQIEALNAIGLSAEELAGKTPIQQFEMFAEAISKIEDPTERAARSMDIFGRSGTELLPMFANGAAGIRDLRKEARDLGHQLTTEDAAAAAALTDAWGRISATMKGIVLQLGAAVAPALTTVANAVKNVLAVVVKWITNNRQLVVILAAVALGVTTTGVALLGLAGAASAAAFVIGSIISLTSILAGLLNPVTLIIIAAGAAYLAMAGAIVYAMHQTGALEAAIKYLSFTFGQIVQVAKKVSVGISAALSAGQHKLAAKILFAGLQVIFLKGLNALQTVWRLALFSMAKYMLDLAKRLPGLLLNALRGVNGISGLVSGALSSVKFDGFDVSKPEAELTRLLSLADQLQNQGSPRIPGGAPARHQPTRRPLPRIPPPATNRLSPQQAFNLARQSQQQLSATRNGFAQTGANPGKEVAFSTANLEKLAQAQLGVLRRIAGLPPIVLPETRF</sequence>
<name>A0A518G4A7_9BACT</name>
<evidence type="ECO:0000313" key="3">
    <source>
        <dbReference type="EMBL" id="QDV23427.1"/>
    </source>
</evidence>
<feature type="transmembrane region" description="Helical" evidence="2">
    <location>
        <begin position="263"/>
        <end position="284"/>
    </location>
</feature>
<proteinExistence type="predicted"/>
<dbReference type="NCBIfam" id="TIGR01760">
    <property type="entry name" value="tape_meas_TP901"/>
    <property type="match status" value="1"/>
</dbReference>
<evidence type="ECO:0000256" key="2">
    <source>
        <dbReference type="SAM" id="Phobius"/>
    </source>
</evidence>
<dbReference type="EMBL" id="CP036298">
    <property type="protein sequence ID" value="QDV23427.1"/>
    <property type="molecule type" value="Genomic_DNA"/>
</dbReference>
<organism evidence="3 4">
    <name type="scientific">Aureliella helgolandensis</name>
    <dbReference type="NCBI Taxonomy" id="2527968"/>
    <lineage>
        <taxon>Bacteria</taxon>
        <taxon>Pseudomonadati</taxon>
        <taxon>Planctomycetota</taxon>
        <taxon>Planctomycetia</taxon>
        <taxon>Pirellulales</taxon>
        <taxon>Pirellulaceae</taxon>
        <taxon>Aureliella</taxon>
    </lineage>
</organism>
<reference evidence="3 4" key="1">
    <citation type="submission" date="2019-02" db="EMBL/GenBank/DDBJ databases">
        <title>Deep-cultivation of Planctomycetes and their phenomic and genomic characterization uncovers novel biology.</title>
        <authorList>
            <person name="Wiegand S."/>
            <person name="Jogler M."/>
            <person name="Boedeker C."/>
            <person name="Pinto D."/>
            <person name="Vollmers J."/>
            <person name="Rivas-Marin E."/>
            <person name="Kohn T."/>
            <person name="Peeters S.H."/>
            <person name="Heuer A."/>
            <person name="Rast P."/>
            <person name="Oberbeckmann S."/>
            <person name="Bunk B."/>
            <person name="Jeske O."/>
            <person name="Meyerdierks A."/>
            <person name="Storesund J.E."/>
            <person name="Kallscheuer N."/>
            <person name="Luecker S."/>
            <person name="Lage O.M."/>
            <person name="Pohl T."/>
            <person name="Merkel B.J."/>
            <person name="Hornburger P."/>
            <person name="Mueller R.-W."/>
            <person name="Bruemmer F."/>
            <person name="Labrenz M."/>
            <person name="Spormann A.M."/>
            <person name="Op den Camp H."/>
            <person name="Overmann J."/>
            <person name="Amann R."/>
            <person name="Jetten M.S.M."/>
            <person name="Mascher T."/>
            <person name="Medema M.H."/>
            <person name="Devos D.P."/>
            <person name="Kaster A.-K."/>
            <person name="Ovreas L."/>
            <person name="Rohde M."/>
            <person name="Galperin M.Y."/>
            <person name="Jogler C."/>
        </authorList>
    </citation>
    <scope>NUCLEOTIDE SEQUENCE [LARGE SCALE GENOMIC DNA]</scope>
    <source>
        <strain evidence="3 4">Q31a</strain>
    </source>
</reference>
<dbReference type="RefSeq" id="WP_145076364.1">
    <property type="nucleotide sequence ID" value="NZ_CP036298.1"/>
</dbReference>
<dbReference type="KEGG" id="ahel:Q31a_17250"/>
<keyword evidence="2" id="KW-1133">Transmembrane helix</keyword>
<feature type="transmembrane region" description="Helical" evidence="2">
    <location>
        <begin position="291"/>
        <end position="309"/>
    </location>
</feature>
<gene>
    <name evidence="3" type="ORF">Q31a_17250</name>
</gene>
<keyword evidence="4" id="KW-1185">Reference proteome</keyword>
<dbReference type="Proteomes" id="UP000318017">
    <property type="component" value="Chromosome"/>
</dbReference>
<dbReference type="OrthoDB" id="292050at2"/>
<feature type="region of interest" description="Disordered" evidence="1">
    <location>
        <begin position="471"/>
        <end position="501"/>
    </location>
</feature>
<evidence type="ECO:0000313" key="4">
    <source>
        <dbReference type="Proteomes" id="UP000318017"/>
    </source>
</evidence>